<evidence type="ECO:0000313" key="3">
    <source>
        <dbReference type="Proteomes" id="UP000027822"/>
    </source>
</evidence>
<comment type="caution">
    <text evidence="2">The sequence shown here is derived from an EMBL/GenBank/DDBJ whole genome shotgun (WGS) entry which is preliminary data.</text>
</comment>
<dbReference type="InterPro" id="IPR046318">
    <property type="entry name" value="DUF5344"/>
</dbReference>
<protein>
    <submittedName>
        <fullName evidence="2">Creatininase</fullName>
    </submittedName>
</protein>
<dbReference type="eggNOG" id="ENOG5034357">
    <property type="taxonomic scope" value="Bacteria"/>
</dbReference>
<keyword evidence="3" id="KW-1185">Reference proteome</keyword>
<dbReference type="NCBIfam" id="TIGR04197">
    <property type="entry name" value="T7SS_SACOL2603"/>
    <property type="match status" value="1"/>
</dbReference>
<feature type="region of interest" description="Disordered" evidence="1">
    <location>
        <begin position="17"/>
        <end position="41"/>
    </location>
</feature>
<gene>
    <name evidence="2" type="ORF">BAMA_16960</name>
</gene>
<feature type="compositionally biased region" description="Polar residues" evidence="1">
    <location>
        <begin position="23"/>
        <end position="41"/>
    </location>
</feature>
<evidence type="ECO:0000256" key="1">
    <source>
        <dbReference type="SAM" id="MobiDB-lite"/>
    </source>
</evidence>
<reference evidence="2 3" key="1">
    <citation type="submission" date="2014-06" db="EMBL/GenBank/DDBJ databases">
        <title>Draft genome sequence of Bacillus manliponensis JCM 15802 (MCCC 1A00708).</title>
        <authorList>
            <person name="Lai Q."/>
            <person name="Liu Y."/>
            <person name="Shao Z."/>
        </authorList>
    </citation>
    <scope>NUCLEOTIDE SEQUENCE [LARGE SCALE GENOMIC DNA]</scope>
    <source>
        <strain evidence="2 3">JCM 15802</strain>
    </source>
</reference>
<proteinExistence type="predicted"/>
<accession>A0A073K0V2</accession>
<dbReference type="EMBL" id="JOTN01000004">
    <property type="protein sequence ID" value="KEK20140.1"/>
    <property type="molecule type" value="Genomic_DNA"/>
</dbReference>
<sequence>MGKFQSNFQTAEQIATQMGRASDTVQSATSRTITKSHGTTLTVNTQAQSANDETMQLTKQFQNAFQQGINNIRSVVKEFERMDNELHNNFSNSPLLERHFR</sequence>
<dbReference type="InterPro" id="IPR021477">
    <property type="entry name" value="TVIIS_effector_SACOL2603_fam"/>
</dbReference>
<dbReference type="AlphaFoldDB" id="A0A073K0V2"/>
<dbReference type="RefSeq" id="WP_034637369.1">
    <property type="nucleotide sequence ID" value="NZ_CBCSJC010000003.1"/>
</dbReference>
<dbReference type="Pfam" id="PF17279">
    <property type="entry name" value="DUF5344"/>
    <property type="match status" value="1"/>
</dbReference>
<organism evidence="2 3">
    <name type="scientific">Bacillus manliponensis</name>
    <dbReference type="NCBI Taxonomy" id="574376"/>
    <lineage>
        <taxon>Bacteria</taxon>
        <taxon>Bacillati</taxon>
        <taxon>Bacillota</taxon>
        <taxon>Bacilli</taxon>
        <taxon>Bacillales</taxon>
        <taxon>Bacillaceae</taxon>
        <taxon>Bacillus</taxon>
        <taxon>Bacillus cereus group</taxon>
    </lineage>
</organism>
<dbReference type="OrthoDB" id="2361452at2"/>
<name>A0A073K0V2_9BACI</name>
<dbReference type="Proteomes" id="UP000027822">
    <property type="component" value="Unassembled WGS sequence"/>
</dbReference>
<evidence type="ECO:0000313" key="2">
    <source>
        <dbReference type="EMBL" id="KEK20140.1"/>
    </source>
</evidence>